<dbReference type="SUPFAM" id="SSF54160">
    <property type="entry name" value="Chromo domain-like"/>
    <property type="match status" value="1"/>
</dbReference>
<dbReference type="InterPro" id="IPR018117">
    <property type="entry name" value="C5_DNA_meth_AS"/>
</dbReference>
<dbReference type="InterPro" id="IPR029063">
    <property type="entry name" value="SAM-dependent_MTases_sf"/>
</dbReference>
<dbReference type="InterPro" id="IPR001025">
    <property type="entry name" value="BAH_dom"/>
</dbReference>
<comment type="similarity">
    <text evidence="10 11">Belongs to the class I-like SAM-binding methyltransferase superfamily. C5-methyltransferase family.</text>
</comment>
<dbReference type="SMART" id="SM00298">
    <property type="entry name" value="CHROMO"/>
    <property type="match status" value="1"/>
</dbReference>
<accession>A0A822XH73</accession>
<evidence type="ECO:0000256" key="5">
    <source>
        <dbReference type="ARBA" id="ARBA00023015"/>
    </source>
</evidence>
<comment type="catalytic activity">
    <reaction evidence="9 12">
        <text>a 2'-deoxycytidine in DNA + S-adenosyl-L-methionine = a 5-methyl-2'-deoxycytidine in DNA + S-adenosyl-L-homocysteine + H(+)</text>
        <dbReference type="Rhea" id="RHEA:13681"/>
        <dbReference type="Rhea" id="RHEA-COMP:11369"/>
        <dbReference type="Rhea" id="RHEA-COMP:11370"/>
        <dbReference type="ChEBI" id="CHEBI:15378"/>
        <dbReference type="ChEBI" id="CHEBI:57856"/>
        <dbReference type="ChEBI" id="CHEBI:59789"/>
        <dbReference type="ChEBI" id="CHEBI:85452"/>
        <dbReference type="ChEBI" id="CHEBI:85454"/>
        <dbReference type="EC" id="2.1.1.37"/>
    </reaction>
</comment>
<reference evidence="16 17" key="1">
    <citation type="journal article" date="2020" name="Mol. Biol. Evol.">
        <title>Distinct Expression and Methylation Patterns for Genes with Different Fates following a Single Whole-Genome Duplication in Flowering Plants.</title>
        <authorList>
            <person name="Shi T."/>
            <person name="Rahmani R.S."/>
            <person name="Gugger P.F."/>
            <person name="Wang M."/>
            <person name="Li H."/>
            <person name="Zhang Y."/>
            <person name="Li Z."/>
            <person name="Wang Q."/>
            <person name="Van de Peer Y."/>
            <person name="Marchal K."/>
            <person name="Chen J."/>
        </authorList>
    </citation>
    <scope>NUCLEOTIDE SEQUENCE [LARGE SCALE GENOMIC DNA]</scope>
    <source>
        <tissue evidence="16">Leaf</tissue>
    </source>
</reference>
<dbReference type="Proteomes" id="UP000607653">
    <property type="component" value="Unassembled WGS sequence"/>
</dbReference>
<dbReference type="SUPFAM" id="SSF53335">
    <property type="entry name" value="S-adenosyl-L-methionine-dependent methyltransferases"/>
    <property type="match status" value="1"/>
</dbReference>
<keyword evidence="5" id="KW-0805">Transcription regulation</keyword>
<feature type="compositionally biased region" description="Low complexity" evidence="13">
    <location>
        <begin position="168"/>
        <end position="180"/>
    </location>
</feature>
<dbReference type="InterPro" id="IPR009057">
    <property type="entry name" value="Homeodomain-like_sf"/>
</dbReference>
<dbReference type="Pfam" id="PF00145">
    <property type="entry name" value="DNA_methylase"/>
    <property type="match status" value="1"/>
</dbReference>
<evidence type="ECO:0000256" key="10">
    <source>
        <dbReference type="PROSITE-ProRule" id="PRU01016"/>
    </source>
</evidence>
<evidence type="ECO:0000256" key="3">
    <source>
        <dbReference type="ARBA" id="ARBA00022679"/>
    </source>
</evidence>
<dbReference type="GO" id="GO:0003886">
    <property type="term" value="F:DNA (cytosine-5-)-methyltransferase activity"/>
    <property type="evidence" value="ECO:0007669"/>
    <property type="project" value="UniProtKB-EC"/>
</dbReference>
<feature type="region of interest" description="Disordered" evidence="13">
    <location>
        <begin position="50"/>
        <end position="114"/>
    </location>
</feature>
<dbReference type="InterPro" id="IPR023780">
    <property type="entry name" value="Chromo_domain"/>
</dbReference>
<evidence type="ECO:0000256" key="8">
    <source>
        <dbReference type="ARBA" id="ARBA00023242"/>
    </source>
</evidence>
<evidence type="ECO:0000256" key="7">
    <source>
        <dbReference type="ARBA" id="ARBA00023163"/>
    </source>
</evidence>
<dbReference type="Gene3D" id="2.30.30.490">
    <property type="match status" value="1"/>
</dbReference>
<organism evidence="16 17">
    <name type="scientific">Nelumbo nucifera</name>
    <name type="common">Sacred lotus</name>
    <dbReference type="NCBI Taxonomy" id="4432"/>
    <lineage>
        <taxon>Eukaryota</taxon>
        <taxon>Viridiplantae</taxon>
        <taxon>Streptophyta</taxon>
        <taxon>Embryophyta</taxon>
        <taxon>Tracheophyta</taxon>
        <taxon>Spermatophyta</taxon>
        <taxon>Magnoliopsida</taxon>
        <taxon>Proteales</taxon>
        <taxon>Nelumbonaceae</taxon>
        <taxon>Nelumbo</taxon>
    </lineage>
</organism>
<gene>
    <name evidence="16" type="ORF">HUJ06_020765</name>
</gene>
<dbReference type="InterPro" id="IPR000953">
    <property type="entry name" value="Chromo/chromo_shadow_dom"/>
</dbReference>
<evidence type="ECO:0000256" key="9">
    <source>
        <dbReference type="ARBA" id="ARBA00047422"/>
    </source>
</evidence>
<dbReference type="FunFam" id="3.90.120.10:FF:000003">
    <property type="entry name" value="DNA (cytosine-5)-methyltransferase 1"/>
    <property type="match status" value="1"/>
</dbReference>
<dbReference type="PROSITE" id="PS00598">
    <property type="entry name" value="CHROMO_1"/>
    <property type="match status" value="1"/>
</dbReference>
<evidence type="ECO:0000259" key="14">
    <source>
        <dbReference type="PROSITE" id="PS50013"/>
    </source>
</evidence>
<feature type="region of interest" description="Disordered" evidence="13">
    <location>
        <begin position="340"/>
        <end position="364"/>
    </location>
</feature>
<feature type="compositionally biased region" description="Basic and acidic residues" evidence="13">
    <location>
        <begin position="150"/>
        <end position="161"/>
    </location>
</feature>
<keyword evidence="8" id="KW-0539">Nucleus</keyword>
<dbReference type="PROSITE" id="PS51679">
    <property type="entry name" value="SAM_MT_C5"/>
    <property type="match status" value="1"/>
</dbReference>
<dbReference type="InterPro" id="IPR016197">
    <property type="entry name" value="Chromo-like_dom_sf"/>
</dbReference>
<dbReference type="FunFam" id="2.30.30.490:FF:000011">
    <property type="entry name" value="DNA (cytosine-5)-methyltransferase 1"/>
    <property type="match status" value="1"/>
</dbReference>
<feature type="compositionally biased region" description="Low complexity" evidence="13">
    <location>
        <begin position="1212"/>
        <end position="1228"/>
    </location>
</feature>
<dbReference type="EMBL" id="DUZY01000001">
    <property type="protein sequence ID" value="DAD19302.1"/>
    <property type="molecule type" value="Genomic_DNA"/>
</dbReference>
<dbReference type="InterPro" id="IPR050390">
    <property type="entry name" value="C5-Methyltransferase"/>
</dbReference>
<comment type="caution">
    <text evidence="16">The sequence shown here is derived from an EMBL/GenBank/DDBJ whole genome shotgun (WGS) entry which is preliminary data.</text>
</comment>
<dbReference type="CDD" id="cd18635">
    <property type="entry name" value="CD_CMT3_like"/>
    <property type="match status" value="1"/>
</dbReference>
<dbReference type="InterPro" id="IPR023779">
    <property type="entry name" value="Chromodomain_CS"/>
</dbReference>
<feature type="compositionally biased region" description="Basic and acidic residues" evidence="13">
    <location>
        <begin position="68"/>
        <end position="80"/>
    </location>
</feature>
<proteinExistence type="inferred from homology"/>
<evidence type="ECO:0000256" key="13">
    <source>
        <dbReference type="SAM" id="MobiDB-lite"/>
    </source>
</evidence>
<evidence type="ECO:0000256" key="12">
    <source>
        <dbReference type="RuleBase" id="RU000417"/>
    </source>
</evidence>
<keyword evidence="6" id="KW-0238">DNA-binding</keyword>
<dbReference type="Gene3D" id="3.90.120.10">
    <property type="entry name" value="DNA Methylase, subunit A, domain 2"/>
    <property type="match status" value="1"/>
</dbReference>
<dbReference type="Gene3D" id="1.10.10.60">
    <property type="entry name" value="Homeodomain-like"/>
    <property type="match status" value="1"/>
</dbReference>
<feature type="domain" description="BAH" evidence="15">
    <location>
        <begin position="432"/>
        <end position="549"/>
    </location>
</feature>
<name>A0A822XH73_NELNU</name>
<dbReference type="NCBIfam" id="TIGR01557">
    <property type="entry name" value="myb_SHAQKYF"/>
    <property type="match status" value="1"/>
</dbReference>
<feature type="active site" evidence="10">
    <location>
        <position position="775"/>
    </location>
</feature>
<keyword evidence="3 10" id="KW-0808">Transferase</keyword>
<comment type="subcellular location">
    <subcellularLocation>
        <location evidence="1">Nucleus</location>
    </subcellularLocation>
</comment>
<keyword evidence="17" id="KW-1185">Reference proteome</keyword>
<feature type="region of interest" description="Disordered" evidence="13">
    <location>
        <begin position="1201"/>
        <end position="1231"/>
    </location>
</feature>
<dbReference type="GO" id="GO:0003682">
    <property type="term" value="F:chromatin binding"/>
    <property type="evidence" value="ECO:0007669"/>
    <property type="project" value="InterPro"/>
</dbReference>
<dbReference type="InterPro" id="IPR043151">
    <property type="entry name" value="BAH_sf"/>
</dbReference>
<dbReference type="PROSITE" id="PS50013">
    <property type="entry name" value="CHROMO_2"/>
    <property type="match status" value="1"/>
</dbReference>
<dbReference type="PANTHER" id="PTHR10629:SF34">
    <property type="entry name" value="DNA (CYTOSINE-5)-METHYLTRANSFERASE CMT2"/>
    <property type="match status" value="1"/>
</dbReference>
<feature type="compositionally biased region" description="Polar residues" evidence="13">
    <location>
        <begin position="105"/>
        <end position="114"/>
    </location>
</feature>
<evidence type="ECO:0000256" key="6">
    <source>
        <dbReference type="ARBA" id="ARBA00023125"/>
    </source>
</evidence>
<dbReference type="GO" id="GO:0005634">
    <property type="term" value="C:nucleus"/>
    <property type="evidence" value="ECO:0007669"/>
    <property type="project" value="UniProtKB-SubCell"/>
</dbReference>
<keyword evidence="2 10" id="KW-0489">Methyltransferase</keyword>
<keyword evidence="7" id="KW-0804">Transcription</keyword>
<dbReference type="InterPro" id="IPR006447">
    <property type="entry name" value="Myb_dom_plants"/>
</dbReference>
<dbReference type="FunFam" id="1.10.10.60:FF:000002">
    <property type="entry name" value="Myb family transcription factor"/>
    <property type="match status" value="1"/>
</dbReference>
<feature type="region of interest" description="Disordered" evidence="13">
    <location>
        <begin position="150"/>
        <end position="191"/>
    </location>
</feature>
<dbReference type="Gene3D" id="3.40.50.150">
    <property type="entry name" value="Vaccinia Virus protein VP39"/>
    <property type="match status" value="2"/>
</dbReference>
<evidence type="ECO:0000259" key="15">
    <source>
        <dbReference type="PROSITE" id="PS51038"/>
    </source>
</evidence>
<dbReference type="GO" id="GO:0032259">
    <property type="term" value="P:methylation"/>
    <property type="evidence" value="ECO:0007669"/>
    <property type="project" value="UniProtKB-KW"/>
</dbReference>
<feature type="domain" description="Chromo" evidence="14">
    <location>
        <begin position="697"/>
        <end position="753"/>
    </location>
</feature>
<keyword evidence="4 10" id="KW-0949">S-adenosyl-L-methionine</keyword>
<evidence type="ECO:0000256" key="1">
    <source>
        <dbReference type="ARBA" id="ARBA00004123"/>
    </source>
</evidence>
<dbReference type="GO" id="GO:0003677">
    <property type="term" value="F:DNA binding"/>
    <property type="evidence" value="ECO:0007669"/>
    <property type="project" value="UniProtKB-KW"/>
</dbReference>
<dbReference type="PROSITE" id="PS00094">
    <property type="entry name" value="C5_MTASE_1"/>
    <property type="match status" value="1"/>
</dbReference>
<dbReference type="PRINTS" id="PR00105">
    <property type="entry name" value="C5METTRFRASE"/>
</dbReference>
<evidence type="ECO:0000256" key="2">
    <source>
        <dbReference type="ARBA" id="ARBA00022603"/>
    </source>
</evidence>
<dbReference type="PANTHER" id="PTHR10629">
    <property type="entry name" value="CYTOSINE-SPECIFIC METHYLTRANSFERASE"/>
    <property type="match status" value="1"/>
</dbReference>
<dbReference type="SMART" id="SM00439">
    <property type="entry name" value="BAH"/>
    <property type="match status" value="1"/>
</dbReference>
<protein>
    <recommendedName>
        <fullName evidence="12">Cytosine-specific methyltransferase</fullName>
        <ecNumber evidence="12">2.1.1.37</ecNumber>
    </recommendedName>
</protein>
<dbReference type="SUPFAM" id="SSF46689">
    <property type="entry name" value="Homeodomain-like"/>
    <property type="match status" value="1"/>
</dbReference>
<dbReference type="EC" id="2.1.1.37" evidence="12"/>
<dbReference type="Pfam" id="PF01426">
    <property type="entry name" value="BAH"/>
    <property type="match status" value="1"/>
</dbReference>
<dbReference type="PROSITE" id="PS51038">
    <property type="entry name" value="BAH"/>
    <property type="match status" value="1"/>
</dbReference>
<dbReference type="Pfam" id="PF00385">
    <property type="entry name" value="Chromo"/>
    <property type="match status" value="1"/>
</dbReference>
<evidence type="ECO:0000313" key="17">
    <source>
        <dbReference type="Proteomes" id="UP000607653"/>
    </source>
</evidence>
<evidence type="ECO:0000313" key="16">
    <source>
        <dbReference type="EMBL" id="DAD19302.1"/>
    </source>
</evidence>
<dbReference type="InterPro" id="IPR001525">
    <property type="entry name" value="C5_MeTfrase"/>
</dbReference>
<sequence length="1305" mass="147388">MADKILRRSPRSCISHPQGKACITPSLNVAATATSDEKCVTSSPGIFSASMGTECRSSKDNSVLFPDSTEKRPPVTENGKRRMAPSLKTAEGTMPDEKLVRRSPRISSASLGTKNNNISDNSLEFIDFAKKRLSSAPEIGKSHLVLSPKTDDLTNPDEKCVRRSQRMSLASKASDNSSSKGNPLDFLDSAEKRPTLLENGKNRMTASLETDEQILLDEKYVRRSPRISLDSNKSLEFLDSAQKRPSVYHNCSRMSPYLKTADQTSPNERCVRRSPRISLALMGTENILSKGDSFELANSSQKGNDKEYVVSTDQAMLGEKCIKRFPRTSLASTVTENNHSNCSSLEFEDSAEKPPPKKLKAAFSKNKSKESDTVSFFIGEPVPADEARQRWPWRYEEKGRGSKRSLMSNNDEEDEIILNVKCHYTQAEIDKCIFNLGDCAYVKGKEGAQNYVGRILEFFKTMEGGDYFRVQWFFRAEDTVMKDEATFHDKKRLFYSDLMNDNLLDCIVSKVKIVQMAPSVDLKPRYMPPCDLYYDMKYSVDYSTFTTILDDVSAESSGLSSSGFPKIFKKNDTMPYLDKRLDYGPETSELALLDLYSGCGGMSTGLCLGAKLSGVNLVTRWAVDFNVHACESLRLNHPETQIRNETAEDFLDLLKEWEKLCKRYVVRDTERTRRSCSRASKTKVGSQCESDIQPGEYEVLKLVDICYGDPGETGNRALRFKVRWKGYHPSDDTWEPIEHLGNCQDRLVEFVREGCKSKILPLPGDVDVICGGPPCQGISGYNRHRNVDAPLDDEKNRQIVVFMDIVEFLKPKYVLMENVVDILRFAKGSLGRYALSRLVHMNYQARLGTMAAGCYGLPQFRLRVFLWGAHPNVKLPQYPLPTHDVILRYGSPNEFERNVVAYDEGQPRKLEKALCLHDALSDLPVVTNDETREEMSYRKPPETEFQKYIRSTICEMMGSMCNGERQTKSVLYDHRPLPLNEDDYARVCQIPQRKGANFRDLPGLIVGADNVVQLDPSMERILLPSGKPLVPDYALRYAQGKSVRPFARLWWDETVPTVLTTIDPRFQATLHPEQDRVLTIRECARLQGFPDYYRFYGTIKQRYCQIGNAVAVPVAQALGYTMGMAWLKLTGDEPLMTLPHNFSHSSTLQLVQSSSSEPKLVGEDATFDSRNPSIPYERNQNHRVGYNPVTSLPLAQPSLHVQPEKRSLRPRGVSVASGSTVTSETETSSKTRIRWTPDLHKRFVESVNRLGGAEKATPKRIRKLMDSEGLTNFHVKSHLQKYRIAKYIADLQKPEGESFLETQKP</sequence>
<evidence type="ECO:0000256" key="4">
    <source>
        <dbReference type="ARBA" id="ARBA00022691"/>
    </source>
</evidence>
<dbReference type="NCBIfam" id="TIGR00675">
    <property type="entry name" value="dcm"/>
    <property type="match status" value="1"/>
</dbReference>
<evidence type="ECO:0000256" key="11">
    <source>
        <dbReference type="RuleBase" id="RU000416"/>
    </source>
</evidence>